<name>A0AAE4YF07_9RHOB</name>
<dbReference type="Proteomes" id="UP001193501">
    <property type="component" value="Unassembled WGS sequence"/>
</dbReference>
<reference evidence="5" key="1">
    <citation type="submission" date="2020-01" db="EMBL/GenBank/DDBJ databases">
        <authorList>
            <person name="Chen W.-M."/>
        </authorList>
    </citation>
    <scope>NUCLEOTIDE SEQUENCE</scope>
    <source>
        <strain evidence="5">CYK-10</strain>
    </source>
</reference>
<dbReference type="InterPro" id="IPR008258">
    <property type="entry name" value="Transglycosylase_SLT_dom_1"/>
</dbReference>
<dbReference type="PANTHER" id="PTHR37423:SF2">
    <property type="entry name" value="MEMBRANE-BOUND LYTIC MUREIN TRANSGLYCOSYLASE C"/>
    <property type="match status" value="1"/>
</dbReference>
<dbReference type="PROSITE" id="PS00922">
    <property type="entry name" value="TRANSGLYCOSYLASE"/>
    <property type="match status" value="1"/>
</dbReference>
<evidence type="ECO:0000259" key="4">
    <source>
        <dbReference type="Pfam" id="PF01464"/>
    </source>
</evidence>
<evidence type="ECO:0000313" key="5">
    <source>
        <dbReference type="EMBL" id="NBZ88690.1"/>
    </source>
</evidence>
<dbReference type="GO" id="GO:0016020">
    <property type="term" value="C:membrane"/>
    <property type="evidence" value="ECO:0007669"/>
    <property type="project" value="InterPro"/>
</dbReference>
<dbReference type="InterPro" id="IPR023346">
    <property type="entry name" value="Lysozyme-like_dom_sf"/>
</dbReference>
<dbReference type="Pfam" id="PF01464">
    <property type="entry name" value="SLT"/>
    <property type="match status" value="1"/>
</dbReference>
<evidence type="ECO:0000313" key="6">
    <source>
        <dbReference type="Proteomes" id="UP001193501"/>
    </source>
</evidence>
<accession>A0AAE4YF07</accession>
<dbReference type="AlphaFoldDB" id="A0AAE4YF07"/>
<dbReference type="Gene3D" id="1.10.530.10">
    <property type="match status" value="1"/>
</dbReference>
<dbReference type="GO" id="GO:0008933">
    <property type="term" value="F:peptidoglycan lytic transglycosylase activity"/>
    <property type="evidence" value="ECO:0007669"/>
    <property type="project" value="InterPro"/>
</dbReference>
<comment type="similarity">
    <text evidence="2">Belongs to the virb1 family.</text>
</comment>
<feature type="domain" description="Transglycosylase SLT" evidence="4">
    <location>
        <begin position="143"/>
        <end position="237"/>
    </location>
</feature>
<feature type="compositionally biased region" description="Basic and acidic residues" evidence="3">
    <location>
        <begin position="60"/>
        <end position="70"/>
    </location>
</feature>
<proteinExistence type="inferred from homology"/>
<feature type="region of interest" description="Disordered" evidence="3">
    <location>
        <begin position="56"/>
        <end position="80"/>
    </location>
</feature>
<protein>
    <submittedName>
        <fullName evidence="5">Transglycosylase SLT domain-containing protein</fullName>
    </submittedName>
</protein>
<keyword evidence="6" id="KW-1185">Reference proteome</keyword>
<comment type="similarity">
    <text evidence="1">Belongs to the transglycosylase Slt family.</text>
</comment>
<evidence type="ECO:0000256" key="2">
    <source>
        <dbReference type="ARBA" id="ARBA00009387"/>
    </source>
</evidence>
<comment type="caution">
    <text evidence="5">The sequence shown here is derived from an EMBL/GenBank/DDBJ whole genome shotgun (WGS) entry which is preliminary data.</text>
</comment>
<dbReference type="PANTHER" id="PTHR37423">
    <property type="entry name" value="SOLUBLE LYTIC MUREIN TRANSGLYCOSYLASE-RELATED"/>
    <property type="match status" value="1"/>
</dbReference>
<evidence type="ECO:0000256" key="1">
    <source>
        <dbReference type="ARBA" id="ARBA00007734"/>
    </source>
</evidence>
<dbReference type="RefSeq" id="WP_168775501.1">
    <property type="nucleotide sequence ID" value="NZ_JAABNR010000012.1"/>
</dbReference>
<dbReference type="GO" id="GO:0000270">
    <property type="term" value="P:peptidoglycan metabolic process"/>
    <property type="evidence" value="ECO:0007669"/>
    <property type="project" value="InterPro"/>
</dbReference>
<sequence>MPDESAQTPVAEPESGPKIIKPGNFTFKRLKVSDINPSKRIAVQIDPEEQAALLAAAPKIDPRPDYRDTEPEAPATPLQPQVATSAHYDWFWNTVPTAIGANDDRFFLALSALSQGPDGAEVAAPRLQTMQNLASTWGATILQETVGTKVSPALVLAVMAVESAGNPKAESHAGAQGLMQLIPATAERFGVTDSLEPGQNIRGGVAYLNWLMGNFDLDPLMVIAAYNAGEGAVAANQGVPPYAETRDYVPKVLAAWQVAQGLCVSPPMLMTDPCVFKVISAAQTTEAEAAGVQVIGARPAAPPPDGLNP</sequence>
<dbReference type="SUPFAM" id="SSF53955">
    <property type="entry name" value="Lysozyme-like"/>
    <property type="match status" value="1"/>
</dbReference>
<gene>
    <name evidence="5" type="ORF">GV832_13940</name>
</gene>
<dbReference type="CDD" id="cd00254">
    <property type="entry name" value="LT-like"/>
    <property type="match status" value="1"/>
</dbReference>
<evidence type="ECO:0000256" key="3">
    <source>
        <dbReference type="SAM" id="MobiDB-lite"/>
    </source>
</evidence>
<dbReference type="EMBL" id="JAABNR010000012">
    <property type="protein sequence ID" value="NBZ88690.1"/>
    <property type="molecule type" value="Genomic_DNA"/>
</dbReference>
<organism evidence="5 6">
    <name type="scientific">Stagnihabitans tardus</name>
    <dbReference type="NCBI Taxonomy" id="2699202"/>
    <lineage>
        <taxon>Bacteria</taxon>
        <taxon>Pseudomonadati</taxon>
        <taxon>Pseudomonadota</taxon>
        <taxon>Alphaproteobacteria</taxon>
        <taxon>Rhodobacterales</taxon>
        <taxon>Paracoccaceae</taxon>
        <taxon>Stagnihabitans</taxon>
    </lineage>
</organism>
<dbReference type="InterPro" id="IPR000189">
    <property type="entry name" value="Transglyc_AS"/>
</dbReference>